<keyword evidence="9" id="KW-1185">Reference proteome</keyword>
<evidence type="ECO:0000313" key="9">
    <source>
        <dbReference type="Proteomes" id="UP001470230"/>
    </source>
</evidence>
<evidence type="ECO:0000313" key="8">
    <source>
        <dbReference type="EMBL" id="KAK8875431.1"/>
    </source>
</evidence>
<dbReference type="InterPro" id="IPR010796">
    <property type="entry name" value="C2_B9-type_dom"/>
</dbReference>
<protein>
    <recommendedName>
        <fullName evidence="7">B9 domain-containing protein 1</fullName>
    </recommendedName>
</protein>
<dbReference type="Proteomes" id="UP001470230">
    <property type="component" value="Unassembled WGS sequence"/>
</dbReference>
<dbReference type="PANTHER" id="PTHR12968:SF1">
    <property type="entry name" value="B9 DOMAIN-CONTAINING PROTEIN 1"/>
    <property type="match status" value="1"/>
</dbReference>
<dbReference type="PROSITE" id="PS51381">
    <property type="entry name" value="C2_B9"/>
    <property type="match status" value="1"/>
</dbReference>
<accession>A0ABR2JC79</accession>
<keyword evidence="2" id="KW-0963">Cytoplasm</keyword>
<comment type="subcellular location">
    <subcellularLocation>
        <location evidence="1">Cytoplasm</location>
        <location evidence="1">Cytoskeleton</location>
        <location evidence="1">Cilium basal body</location>
    </subcellularLocation>
</comment>
<evidence type="ECO:0000256" key="3">
    <source>
        <dbReference type="ARBA" id="ARBA00022794"/>
    </source>
</evidence>
<evidence type="ECO:0000256" key="2">
    <source>
        <dbReference type="ARBA" id="ARBA00022490"/>
    </source>
</evidence>
<keyword evidence="5" id="KW-0966">Cell projection</keyword>
<dbReference type="PANTHER" id="PTHR12968">
    <property type="entry name" value="B9 DOMAIN-CONTAINING"/>
    <property type="match status" value="1"/>
</dbReference>
<keyword evidence="3" id="KW-0970">Cilium biogenesis/degradation</keyword>
<keyword evidence="4" id="KW-0206">Cytoskeleton</keyword>
<evidence type="ECO:0000256" key="7">
    <source>
        <dbReference type="ARBA" id="ARBA00039274"/>
    </source>
</evidence>
<comment type="similarity">
    <text evidence="6">Belongs to the B9D family.</text>
</comment>
<sequence>MENKLSLTVQGTIDSCTTLRSDDLYCKYSFATAGDWNSYQGATTGITTSSHAEGTKPAIFNSPFQVSFFSSKPYGWPQIVIAVYGLNNFGNDMIVGYGGAHIPTTSGRHHLEIPLFTPEPGTIFQKFASFFTGLYPELIDANTVASGENREVLITKSQGTVDVSVTVTMSDPEKLLLKFVP</sequence>
<organism evidence="8 9">
    <name type="scientific">Tritrichomonas musculus</name>
    <dbReference type="NCBI Taxonomy" id="1915356"/>
    <lineage>
        <taxon>Eukaryota</taxon>
        <taxon>Metamonada</taxon>
        <taxon>Parabasalia</taxon>
        <taxon>Tritrichomonadida</taxon>
        <taxon>Tritrichomonadidae</taxon>
        <taxon>Tritrichomonas</taxon>
    </lineage>
</organism>
<evidence type="ECO:0000256" key="6">
    <source>
        <dbReference type="ARBA" id="ARBA00038411"/>
    </source>
</evidence>
<dbReference type="EMBL" id="JAPFFF010000012">
    <property type="protein sequence ID" value="KAK8875431.1"/>
    <property type="molecule type" value="Genomic_DNA"/>
</dbReference>
<evidence type="ECO:0000256" key="4">
    <source>
        <dbReference type="ARBA" id="ARBA00023212"/>
    </source>
</evidence>
<gene>
    <name evidence="8" type="ORF">M9Y10_005596</name>
</gene>
<evidence type="ECO:0000256" key="1">
    <source>
        <dbReference type="ARBA" id="ARBA00004120"/>
    </source>
</evidence>
<comment type="caution">
    <text evidence="8">The sequence shown here is derived from an EMBL/GenBank/DDBJ whole genome shotgun (WGS) entry which is preliminary data.</text>
</comment>
<name>A0ABR2JC79_9EUKA</name>
<dbReference type="Pfam" id="PF07162">
    <property type="entry name" value="B9-C2"/>
    <property type="match status" value="1"/>
</dbReference>
<proteinExistence type="inferred from homology"/>
<reference evidence="8 9" key="1">
    <citation type="submission" date="2024-04" db="EMBL/GenBank/DDBJ databases">
        <title>Tritrichomonas musculus Genome.</title>
        <authorList>
            <person name="Alves-Ferreira E."/>
            <person name="Grigg M."/>
            <person name="Lorenzi H."/>
            <person name="Galac M."/>
        </authorList>
    </citation>
    <scope>NUCLEOTIDE SEQUENCE [LARGE SCALE GENOMIC DNA]</scope>
    <source>
        <strain evidence="8 9">EAF2021</strain>
    </source>
</reference>
<evidence type="ECO:0000256" key="5">
    <source>
        <dbReference type="ARBA" id="ARBA00023273"/>
    </source>
</evidence>